<comment type="caution">
    <text evidence="13">The sequence shown here is derived from an EMBL/GenBank/DDBJ whole genome shotgun (WGS) entry which is preliminary data.</text>
</comment>
<feature type="active site" evidence="10">
    <location>
        <position position="140"/>
    </location>
</feature>
<keyword evidence="8 10" id="KW-0414">Isoprene biosynthesis</keyword>
<evidence type="ECO:0000256" key="5">
    <source>
        <dbReference type="ARBA" id="ARBA00022741"/>
    </source>
</evidence>
<comment type="function">
    <text evidence="10">Catalyzes the phosphorylation of the position 2 hydroxy group of 4-diphosphocytidyl-2C-methyl-D-erythritol.</text>
</comment>
<evidence type="ECO:0000256" key="4">
    <source>
        <dbReference type="ARBA" id="ARBA00022679"/>
    </source>
</evidence>
<feature type="active site" evidence="10">
    <location>
        <position position="14"/>
    </location>
</feature>
<dbReference type="NCBIfam" id="TIGR00154">
    <property type="entry name" value="ispE"/>
    <property type="match status" value="1"/>
</dbReference>
<dbReference type="InterPro" id="IPR014721">
    <property type="entry name" value="Ribsml_uS5_D2-typ_fold_subgr"/>
</dbReference>
<dbReference type="GO" id="GO:0019288">
    <property type="term" value="P:isopentenyl diphosphate biosynthetic process, methylerythritol 4-phosphate pathway"/>
    <property type="evidence" value="ECO:0007669"/>
    <property type="project" value="UniProtKB-UniRule"/>
</dbReference>
<evidence type="ECO:0000256" key="3">
    <source>
        <dbReference type="ARBA" id="ARBA00017473"/>
    </source>
</evidence>
<dbReference type="GO" id="GO:0050515">
    <property type="term" value="F:4-(cytidine 5'-diphospho)-2-C-methyl-D-erythritol kinase activity"/>
    <property type="evidence" value="ECO:0007669"/>
    <property type="project" value="UniProtKB-UniRule"/>
</dbReference>
<keyword evidence="14" id="KW-1185">Reference proteome</keyword>
<dbReference type="Gene3D" id="3.30.230.10">
    <property type="match status" value="1"/>
</dbReference>
<keyword evidence="5 10" id="KW-0547">Nucleotide-binding</keyword>
<dbReference type="NCBIfam" id="NF011202">
    <property type="entry name" value="PRK14608.1"/>
    <property type="match status" value="1"/>
</dbReference>
<dbReference type="InterPro" id="IPR004424">
    <property type="entry name" value="IspE"/>
</dbReference>
<dbReference type="AlphaFoldDB" id="A0A501XEI6"/>
<protein>
    <recommendedName>
        <fullName evidence="3 10">4-diphosphocytidyl-2-C-methyl-D-erythritol kinase</fullName>
        <shortName evidence="10">CMK</shortName>
        <ecNumber evidence="2 10">2.7.1.148</ecNumber>
    </recommendedName>
    <alternativeName>
        <fullName evidence="9 10">4-(cytidine-5'-diphospho)-2-C-methyl-D-erythritol kinase</fullName>
    </alternativeName>
</protein>
<evidence type="ECO:0000313" key="14">
    <source>
        <dbReference type="Proteomes" id="UP000319897"/>
    </source>
</evidence>
<feature type="domain" description="GHMP kinase N-terminal" evidence="11">
    <location>
        <begin position="71"/>
        <end position="146"/>
    </location>
</feature>
<comment type="pathway">
    <text evidence="10">Isoprenoid biosynthesis; isopentenyl diphosphate biosynthesis via DXP pathway; isopentenyl diphosphate from 1-deoxy-D-xylulose 5-phosphate: step 3/6.</text>
</comment>
<gene>
    <name evidence="10" type="primary">ispE</name>
    <name evidence="13" type="ORF">FJQ54_16845</name>
</gene>
<feature type="domain" description="GHMP kinase C-terminal" evidence="12">
    <location>
        <begin position="204"/>
        <end position="254"/>
    </location>
</feature>
<name>A0A501XEI6_9SPHN</name>
<dbReference type="UniPathway" id="UPA00056">
    <property type="reaction ID" value="UER00094"/>
</dbReference>
<dbReference type="Proteomes" id="UP000319897">
    <property type="component" value="Unassembled WGS sequence"/>
</dbReference>
<evidence type="ECO:0000256" key="2">
    <source>
        <dbReference type="ARBA" id="ARBA00012052"/>
    </source>
</evidence>
<evidence type="ECO:0000256" key="7">
    <source>
        <dbReference type="ARBA" id="ARBA00022840"/>
    </source>
</evidence>
<feature type="binding site" evidence="10">
    <location>
        <begin position="98"/>
        <end position="108"/>
    </location>
    <ligand>
        <name>ATP</name>
        <dbReference type="ChEBI" id="CHEBI:30616"/>
    </ligand>
</feature>
<dbReference type="EC" id="2.7.1.148" evidence="2 10"/>
<dbReference type="Pfam" id="PF00288">
    <property type="entry name" value="GHMP_kinases_N"/>
    <property type="match status" value="1"/>
</dbReference>
<dbReference type="SUPFAM" id="SSF54211">
    <property type="entry name" value="Ribosomal protein S5 domain 2-like"/>
    <property type="match status" value="1"/>
</dbReference>
<dbReference type="GO" id="GO:0005524">
    <property type="term" value="F:ATP binding"/>
    <property type="evidence" value="ECO:0007669"/>
    <property type="project" value="UniProtKB-UniRule"/>
</dbReference>
<evidence type="ECO:0000259" key="12">
    <source>
        <dbReference type="Pfam" id="PF08544"/>
    </source>
</evidence>
<dbReference type="GO" id="GO:0016114">
    <property type="term" value="P:terpenoid biosynthetic process"/>
    <property type="evidence" value="ECO:0007669"/>
    <property type="project" value="UniProtKB-UniRule"/>
</dbReference>
<organism evidence="13 14">
    <name type="scientific">Sandaracinobacter neustonicus</name>
    <dbReference type="NCBI Taxonomy" id="1715348"/>
    <lineage>
        <taxon>Bacteria</taxon>
        <taxon>Pseudomonadati</taxon>
        <taxon>Pseudomonadota</taxon>
        <taxon>Alphaproteobacteria</taxon>
        <taxon>Sphingomonadales</taxon>
        <taxon>Sphingosinicellaceae</taxon>
        <taxon>Sandaracinobacter</taxon>
    </lineage>
</organism>
<comment type="catalytic activity">
    <reaction evidence="10">
        <text>4-CDP-2-C-methyl-D-erythritol + ATP = 4-CDP-2-C-methyl-D-erythritol 2-phosphate + ADP + H(+)</text>
        <dbReference type="Rhea" id="RHEA:18437"/>
        <dbReference type="ChEBI" id="CHEBI:15378"/>
        <dbReference type="ChEBI" id="CHEBI:30616"/>
        <dbReference type="ChEBI" id="CHEBI:57823"/>
        <dbReference type="ChEBI" id="CHEBI:57919"/>
        <dbReference type="ChEBI" id="CHEBI:456216"/>
        <dbReference type="EC" id="2.7.1.148"/>
    </reaction>
</comment>
<evidence type="ECO:0000256" key="1">
    <source>
        <dbReference type="ARBA" id="ARBA00009684"/>
    </source>
</evidence>
<proteinExistence type="inferred from homology"/>
<keyword evidence="6 10" id="KW-0418">Kinase</keyword>
<comment type="similarity">
    <text evidence="1 10">Belongs to the GHMP kinase family. IspE subfamily.</text>
</comment>
<dbReference type="Pfam" id="PF08544">
    <property type="entry name" value="GHMP_kinases_C"/>
    <property type="match status" value="1"/>
</dbReference>
<keyword evidence="7 10" id="KW-0067">ATP-binding</keyword>
<dbReference type="OrthoDB" id="9809438at2"/>
<dbReference type="InterPro" id="IPR036554">
    <property type="entry name" value="GHMP_kinase_C_sf"/>
</dbReference>
<dbReference type="SUPFAM" id="SSF55060">
    <property type="entry name" value="GHMP Kinase, C-terminal domain"/>
    <property type="match status" value="1"/>
</dbReference>
<dbReference type="EMBL" id="VFSU01000034">
    <property type="protein sequence ID" value="TPE58713.1"/>
    <property type="molecule type" value="Genomic_DNA"/>
</dbReference>
<accession>A0A501XEI6</accession>
<dbReference type="InterPro" id="IPR006204">
    <property type="entry name" value="GHMP_kinase_N_dom"/>
</dbReference>
<evidence type="ECO:0000259" key="11">
    <source>
        <dbReference type="Pfam" id="PF00288"/>
    </source>
</evidence>
<dbReference type="RefSeq" id="WP_140929565.1">
    <property type="nucleotide sequence ID" value="NZ_VFSU01000034.1"/>
</dbReference>
<evidence type="ECO:0000256" key="9">
    <source>
        <dbReference type="ARBA" id="ARBA00032554"/>
    </source>
</evidence>
<keyword evidence="4 10" id="KW-0808">Transferase</keyword>
<evidence type="ECO:0000256" key="10">
    <source>
        <dbReference type="HAMAP-Rule" id="MF_00061"/>
    </source>
</evidence>
<reference evidence="13 14" key="1">
    <citation type="submission" date="2019-06" db="EMBL/GenBank/DDBJ databases">
        <authorList>
            <person name="Lee I."/>
            <person name="Jang G.I."/>
            <person name="Hwang C.Y."/>
        </authorList>
    </citation>
    <scope>NUCLEOTIDE SEQUENCE [LARGE SCALE GENOMIC DNA]</scope>
    <source>
        <strain evidence="13 14">PAMC 28131</strain>
    </source>
</reference>
<dbReference type="PIRSF" id="PIRSF010376">
    <property type="entry name" value="IspE"/>
    <property type="match status" value="1"/>
</dbReference>
<evidence type="ECO:0000256" key="6">
    <source>
        <dbReference type="ARBA" id="ARBA00022777"/>
    </source>
</evidence>
<evidence type="ECO:0000256" key="8">
    <source>
        <dbReference type="ARBA" id="ARBA00023229"/>
    </source>
</evidence>
<dbReference type="PANTHER" id="PTHR43527:SF2">
    <property type="entry name" value="4-DIPHOSPHOCYTIDYL-2-C-METHYL-D-ERYTHRITOL KINASE, CHLOROPLASTIC"/>
    <property type="match status" value="1"/>
</dbReference>
<sequence length="268" mass="27741">MNGPDGGAEPAPAKINLALHVRGRRADGYHELETLFAFTRFGDRLEARQADGWSLSLTGPTAGAAGPLADNLVLRAARAFEAQAGGRRYALTLDKHIPVAAGLGGGSADAGATLRLLNRLAGEPLAEADLERIGAALGADVPACVRNRTAIGTGVGEALTDAAALTGMGVLLVNPRVAVPTGPVFKGWDGQDRGPLFSDWRQARNDLESPAIALQPVIADVLDWLRALPGVSLVRMSGSGATCFALFEGAAPEVAPPEGWWAVSTELL</sequence>
<dbReference type="InterPro" id="IPR013750">
    <property type="entry name" value="GHMP_kinase_C_dom"/>
</dbReference>
<dbReference type="Gene3D" id="3.30.70.890">
    <property type="entry name" value="GHMP kinase, C-terminal domain"/>
    <property type="match status" value="1"/>
</dbReference>
<dbReference type="HAMAP" id="MF_00061">
    <property type="entry name" value="IspE"/>
    <property type="match status" value="1"/>
</dbReference>
<dbReference type="PANTHER" id="PTHR43527">
    <property type="entry name" value="4-DIPHOSPHOCYTIDYL-2-C-METHYL-D-ERYTHRITOL KINASE, CHLOROPLASTIC"/>
    <property type="match status" value="1"/>
</dbReference>
<evidence type="ECO:0000313" key="13">
    <source>
        <dbReference type="EMBL" id="TPE58713.1"/>
    </source>
</evidence>
<dbReference type="InterPro" id="IPR020568">
    <property type="entry name" value="Ribosomal_Su5_D2-typ_SF"/>
</dbReference>